<sequence>MTFPTAIRFQKTIQQDTLLLQKVIQQIRPELIKAATASAPKAAAATPTRWGDIEKKKIATDTNPAVVFDSLLQTSASVASKERNNRFEDAIL</sequence>
<reference evidence="1 2" key="1">
    <citation type="submission" date="2014-09" db="EMBL/GenBank/DDBJ databases">
        <authorList>
            <person name="Ellenberger Sabrina"/>
        </authorList>
    </citation>
    <scope>NUCLEOTIDE SEQUENCE [LARGE SCALE GENOMIC DNA]</scope>
    <source>
        <strain evidence="1 2">CBS 412.66</strain>
    </source>
</reference>
<dbReference type="Proteomes" id="UP000054107">
    <property type="component" value="Unassembled WGS sequence"/>
</dbReference>
<dbReference type="OrthoDB" id="10363437at2759"/>
<proteinExistence type="predicted"/>
<protein>
    <submittedName>
        <fullName evidence="1">Uncharacterized protein</fullName>
    </submittedName>
</protein>
<dbReference type="AlphaFoldDB" id="A0A0B7MY16"/>
<evidence type="ECO:0000313" key="2">
    <source>
        <dbReference type="Proteomes" id="UP000054107"/>
    </source>
</evidence>
<keyword evidence="2" id="KW-1185">Reference proteome</keyword>
<accession>A0A0B7MY16</accession>
<organism evidence="1 2">
    <name type="scientific">Parasitella parasitica</name>
    <dbReference type="NCBI Taxonomy" id="35722"/>
    <lineage>
        <taxon>Eukaryota</taxon>
        <taxon>Fungi</taxon>
        <taxon>Fungi incertae sedis</taxon>
        <taxon>Mucoromycota</taxon>
        <taxon>Mucoromycotina</taxon>
        <taxon>Mucoromycetes</taxon>
        <taxon>Mucorales</taxon>
        <taxon>Mucorineae</taxon>
        <taxon>Mucoraceae</taxon>
        <taxon>Parasitella</taxon>
    </lineage>
</organism>
<evidence type="ECO:0000313" key="1">
    <source>
        <dbReference type="EMBL" id="CEP07988.1"/>
    </source>
</evidence>
<name>A0A0B7MY16_9FUNG</name>
<dbReference type="EMBL" id="LN719426">
    <property type="protein sequence ID" value="CEP07988.1"/>
    <property type="molecule type" value="Genomic_DNA"/>
</dbReference>
<gene>
    <name evidence="1" type="primary">PARPA_01297.1 scaffold 1359</name>
</gene>